<dbReference type="EMBL" id="JAWDGP010005274">
    <property type="protein sequence ID" value="KAK3758310.1"/>
    <property type="molecule type" value="Genomic_DNA"/>
</dbReference>
<name>A0AAE1D686_9GAST</name>
<protein>
    <submittedName>
        <fullName evidence="1">Uncharacterized protein</fullName>
    </submittedName>
</protein>
<gene>
    <name evidence="1" type="ORF">RRG08_004131</name>
</gene>
<reference evidence="1" key="1">
    <citation type="journal article" date="2023" name="G3 (Bethesda)">
        <title>A reference genome for the long-term kleptoplast-retaining sea slug Elysia crispata morphotype clarki.</title>
        <authorList>
            <person name="Eastman K.E."/>
            <person name="Pendleton A.L."/>
            <person name="Shaikh M.A."/>
            <person name="Suttiyut T."/>
            <person name="Ogas R."/>
            <person name="Tomko P."/>
            <person name="Gavelis G."/>
            <person name="Widhalm J.R."/>
            <person name="Wisecaver J.H."/>
        </authorList>
    </citation>
    <scope>NUCLEOTIDE SEQUENCE</scope>
    <source>
        <strain evidence="1">ECLA1</strain>
    </source>
</reference>
<organism evidence="1 2">
    <name type="scientific">Elysia crispata</name>
    <name type="common">lettuce slug</name>
    <dbReference type="NCBI Taxonomy" id="231223"/>
    <lineage>
        <taxon>Eukaryota</taxon>
        <taxon>Metazoa</taxon>
        <taxon>Spiralia</taxon>
        <taxon>Lophotrochozoa</taxon>
        <taxon>Mollusca</taxon>
        <taxon>Gastropoda</taxon>
        <taxon>Heterobranchia</taxon>
        <taxon>Euthyneura</taxon>
        <taxon>Panpulmonata</taxon>
        <taxon>Sacoglossa</taxon>
        <taxon>Placobranchoidea</taxon>
        <taxon>Plakobranchidae</taxon>
        <taxon>Elysia</taxon>
    </lineage>
</organism>
<keyword evidence="2" id="KW-1185">Reference proteome</keyword>
<dbReference type="Proteomes" id="UP001283361">
    <property type="component" value="Unassembled WGS sequence"/>
</dbReference>
<dbReference type="AlphaFoldDB" id="A0AAE1D686"/>
<proteinExistence type="predicted"/>
<evidence type="ECO:0000313" key="1">
    <source>
        <dbReference type="EMBL" id="KAK3758310.1"/>
    </source>
</evidence>
<accession>A0AAE1D686</accession>
<evidence type="ECO:0000313" key="2">
    <source>
        <dbReference type="Proteomes" id="UP001283361"/>
    </source>
</evidence>
<sequence>MLSYVLTQRDLVSECEKSKNLRASSHLDIHTSKCALFQNPVKPINEALPGMERVHAIGQVFSQALGNLPR</sequence>
<comment type="caution">
    <text evidence="1">The sequence shown here is derived from an EMBL/GenBank/DDBJ whole genome shotgun (WGS) entry which is preliminary data.</text>
</comment>